<dbReference type="EMBL" id="CM016558">
    <property type="protein sequence ID" value="TKW05576.1"/>
    <property type="molecule type" value="Genomic_DNA"/>
</dbReference>
<evidence type="ECO:0000313" key="2">
    <source>
        <dbReference type="EMBL" id="TKW05576.1"/>
    </source>
</evidence>
<sequence>MVVARGAMPLLAVFFVGRVGRMHLCPPHVPSGCRRLPWRSSRYGSSSIVVIECCWVGEGFICACMCSSINGFALVCHLCQAALFPNLRSPKMCFRCLAVDVASESSARCYPVPAVATSVGVAHSVGGTVEVIHNTLVTPSESLVHFFLNGRTMVTSLTPFPPWRRRLAYPSSKLLRLG</sequence>
<dbReference type="Gramene" id="TKW05576">
    <property type="protein sequence ID" value="TKW05576"/>
    <property type="gene ID" value="SEVIR_7G185700v2"/>
</dbReference>
<accession>A0A4V6D485</accession>
<keyword evidence="1" id="KW-0732">Signal</keyword>
<evidence type="ECO:0000256" key="1">
    <source>
        <dbReference type="SAM" id="SignalP"/>
    </source>
</evidence>
<feature type="chain" id="PRO_5020840645" description="Secreted protein" evidence="1">
    <location>
        <begin position="25"/>
        <end position="178"/>
    </location>
</feature>
<keyword evidence="3" id="KW-1185">Reference proteome</keyword>
<evidence type="ECO:0000313" key="3">
    <source>
        <dbReference type="Proteomes" id="UP000298652"/>
    </source>
</evidence>
<dbReference type="Proteomes" id="UP000298652">
    <property type="component" value="Chromosome 7"/>
</dbReference>
<evidence type="ECO:0008006" key="4">
    <source>
        <dbReference type="Google" id="ProtNLM"/>
    </source>
</evidence>
<gene>
    <name evidence="2" type="ORF">SEVIR_7G185700v2</name>
</gene>
<reference evidence="2" key="1">
    <citation type="submission" date="2019-03" db="EMBL/GenBank/DDBJ databases">
        <title>WGS assembly of Setaria viridis.</title>
        <authorList>
            <person name="Huang P."/>
            <person name="Jenkins J."/>
            <person name="Grimwood J."/>
            <person name="Barry K."/>
            <person name="Healey A."/>
            <person name="Mamidi S."/>
            <person name="Sreedasyam A."/>
            <person name="Shu S."/>
            <person name="Feldman M."/>
            <person name="Wu J."/>
            <person name="Yu Y."/>
            <person name="Chen C."/>
            <person name="Johnson J."/>
            <person name="Rokhsar D."/>
            <person name="Baxter I."/>
            <person name="Schmutz J."/>
            <person name="Brutnell T."/>
            <person name="Kellogg E."/>
        </authorList>
    </citation>
    <scope>NUCLEOTIDE SEQUENCE [LARGE SCALE GENOMIC DNA]</scope>
</reference>
<name>A0A4V6D485_SETVI</name>
<dbReference type="AlphaFoldDB" id="A0A4V6D485"/>
<organism evidence="2 3">
    <name type="scientific">Setaria viridis</name>
    <name type="common">Green bristlegrass</name>
    <name type="synonym">Setaria italica subsp. viridis</name>
    <dbReference type="NCBI Taxonomy" id="4556"/>
    <lineage>
        <taxon>Eukaryota</taxon>
        <taxon>Viridiplantae</taxon>
        <taxon>Streptophyta</taxon>
        <taxon>Embryophyta</taxon>
        <taxon>Tracheophyta</taxon>
        <taxon>Spermatophyta</taxon>
        <taxon>Magnoliopsida</taxon>
        <taxon>Liliopsida</taxon>
        <taxon>Poales</taxon>
        <taxon>Poaceae</taxon>
        <taxon>PACMAD clade</taxon>
        <taxon>Panicoideae</taxon>
        <taxon>Panicodae</taxon>
        <taxon>Paniceae</taxon>
        <taxon>Cenchrinae</taxon>
        <taxon>Setaria</taxon>
    </lineage>
</organism>
<protein>
    <recommendedName>
        <fullName evidence="4">Secreted protein</fullName>
    </recommendedName>
</protein>
<proteinExistence type="predicted"/>
<feature type="signal peptide" evidence="1">
    <location>
        <begin position="1"/>
        <end position="24"/>
    </location>
</feature>